<dbReference type="GO" id="GO:0016020">
    <property type="term" value="C:membrane"/>
    <property type="evidence" value="ECO:0007669"/>
    <property type="project" value="UniProtKB-SubCell"/>
</dbReference>
<comment type="subcellular location">
    <subcellularLocation>
        <location evidence="1">Membrane</location>
    </subcellularLocation>
</comment>
<dbReference type="EMBL" id="CACVAQ010000275">
    <property type="protein sequence ID" value="CAA6819598.1"/>
    <property type="molecule type" value="Genomic_DNA"/>
</dbReference>
<dbReference type="PANTHER" id="PTHR46825:SF11">
    <property type="entry name" value="PENICILLIN-BINDING PROTEIN 4"/>
    <property type="match status" value="1"/>
</dbReference>
<evidence type="ECO:0000256" key="1">
    <source>
        <dbReference type="ARBA" id="ARBA00004370"/>
    </source>
</evidence>
<evidence type="ECO:0000259" key="4">
    <source>
        <dbReference type="Pfam" id="PF00144"/>
    </source>
</evidence>
<organism evidence="5">
    <name type="scientific">uncultured Aureispira sp</name>
    <dbReference type="NCBI Taxonomy" id="1331704"/>
    <lineage>
        <taxon>Bacteria</taxon>
        <taxon>Pseudomonadati</taxon>
        <taxon>Bacteroidota</taxon>
        <taxon>Saprospiria</taxon>
        <taxon>Saprospirales</taxon>
        <taxon>Saprospiraceae</taxon>
        <taxon>Aureispira</taxon>
        <taxon>environmental samples</taxon>
    </lineage>
</organism>
<keyword evidence="3" id="KW-0812">Transmembrane</keyword>
<sequence>MKHKKFNRIIPLIQIPSFSIMTRFLLFLTSIYILSACNPSSKLQNKAIRDLEDLDLLLQKVRLQYNMPAMAAAVISKNEIKAIGVTGVRQINHKDKVKLQDRFHMGSTTKAITAHWAAALVESEFITWETKILDVFPYWKDDALKTYHDISLSDLLCHKGRIQPFTSAVDLASLPNFPGNPMEKRRLFAKWLLKQNPAKVGNQAGYVYSNAGYSIAAAMLEKVSETAWEEAILSDVLVPLGIDAAIGWPTDSDPNQPFGHHSSNPLDSNLRAVTALNMFHMEDIIAPSGDLSMSVVDYAKFVQAHLQGLQGKDNVLKASTYDYVHYGRENYAMGWTRLFRNGVHTSTHNGSAGTFYSHTSILKEKDLAIVIFVNASNIYAAKAVYTLKKRLLEIYDKE</sequence>
<dbReference type="AlphaFoldDB" id="A0A6S6TTU6"/>
<dbReference type="Pfam" id="PF00144">
    <property type="entry name" value="Beta-lactamase"/>
    <property type="match status" value="1"/>
</dbReference>
<evidence type="ECO:0000256" key="2">
    <source>
        <dbReference type="ARBA" id="ARBA00023136"/>
    </source>
</evidence>
<accession>A0A6S6TTU6</accession>
<gene>
    <name evidence="5" type="ORF">HELGO_WM17830</name>
</gene>
<protein>
    <submittedName>
        <fullName evidence="5">Beta-lactamase (EC)</fullName>
        <ecNumber evidence="5">3.5.2.6</ecNumber>
    </submittedName>
</protein>
<keyword evidence="3" id="KW-1133">Transmembrane helix</keyword>
<dbReference type="SUPFAM" id="SSF56601">
    <property type="entry name" value="beta-lactamase/transpeptidase-like"/>
    <property type="match status" value="1"/>
</dbReference>
<dbReference type="PANTHER" id="PTHR46825">
    <property type="entry name" value="D-ALANYL-D-ALANINE-CARBOXYPEPTIDASE/ENDOPEPTIDASE AMPH"/>
    <property type="match status" value="1"/>
</dbReference>
<dbReference type="InterPro" id="IPR001466">
    <property type="entry name" value="Beta-lactam-related"/>
</dbReference>
<proteinExistence type="predicted"/>
<dbReference type="InterPro" id="IPR050491">
    <property type="entry name" value="AmpC-like"/>
</dbReference>
<evidence type="ECO:0000313" key="5">
    <source>
        <dbReference type="EMBL" id="CAA6819598.1"/>
    </source>
</evidence>
<dbReference type="InterPro" id="IPR012338">
    <property type="entry name" value="Beta-lactam/transpept-like"/>
</dbReference>
<dbReference type="EC" id="3.5.2.6" evidence="5"/>
<feature type="domain" description="Beta-lactamase-related" evidence="4">
    <location>
        <begin position="62"/>
        <end position="376"/>
    </location>
</feature>
<feature type="transmembrane region" description="Helical" evidence="3">
    <location>
        <begin position="12"/>
        <end position="34"/>
    </location>
</feature>
<name>A0A6S6TTU6_9BACT</name>
<keyword evidence="5" id="KW-0378">Hydrolase</keyword>
<reference evidence="5" key="1">
    <citation type="submission" date="2020-01" db="EMBL/GenBank/DDBJ databases">
        <authorList>
            <person name="Meier V. D."/>
            <person name="Meier V D."/>
        </authorList>
    </citation>
    <scope>NUCLEOTIDE SEQUENCE</scope>
    <source>
        <strain evidence="5">HLG_WM_MAG_10</strain>
    </source>
</reference>
<evidence type="ECO:0000256" key="3">
    <source>
        <dbReference type="SAM" id="Phobius"/>
    </source>
</evidence>
<dbReference type="GO" id="GO:0008800">
    <property type="term" value="F:beta-lactamase activity"/>
    <property type="evidence" value="ECO:0007669"/>
    <property type="project" value="UniProtKB-EC"/>
</dbReference>
<keyword evidence="2 3" id="KW-0472">Membrane</keyword>
<dbReference type="Gene3D" id="3.40.710.10">
    <property type="entry name" value="DD-peptidase/beta-lactamase superfamily"/>
    <property type="match status" value="1"/>
</dbReference>